<dbReference type="GO" id="GO:0071949">
    <property type="term" value="F:FAD binding"/>
    <property type="evidence" value="ECO:0007669"/>
    <property type="project" value="InterPro"/>
</dbReference>
<evidence type="ECO:0000256" key="3">
    <source>
        <dbReference type="ARBA" id="ARBA00022630"/>
    </source>
</evidence>
<name>A0A9P7ZWX8_MORAP</name>
<dbReference type="Pfam" id="PF01266">
    <property type="entry name" value="DAO"/>
    <property type="match status" value="1"/>
</dbReference>
<dbReference type="GO" id="GO:0005737">
    <property type="term" value="C:cytoplasm"/>
    <property type="evidence" value="ECO:0007669"/>
    <property type="project" value="TreeGrafter"/>
</dbReference>
<protein>
    <recommendedName>
        <fullName evidence="6">FAD dependent oxidoreductase domain-containing protein</fullName>
    </recommendedName>
</protein>
<accession>A0A9P7ZWX8</accession>
<feature type="non-terminal residue" evidence="7">
    <location>
        <position position="176"/>
    </location>
</feature>
<evidence type="ECO:0000256" key="4">
    <source>
        <dbReference type="ARBA" id="ARBA00022827"/>
    </source>
</evidence>
<keyword evidence="5" id="KW-0560">Oxidoreductase</keyword>
<keyword evidence="4" id="KW-0274">FAD</keyword>
<dbReference type="Gene3D" id="3.40.50.720">
    <property type="entry name" value="NAD(P)-binding Rossmann-like Domain"/>
    <property type="match status" value="1"/>
</dbReference>
<dbReference type="PANTHER" id="PTHR11530:SF11">
    <property type="entry name" value="D-ASPARTATE OXIDASE"/>
    <property type="match status" value="1"/>
</dbReference>
<dbReference type="SUPFAM" id="SSF51971">
    <property type="entry name" value="Nucleotide-binding domain"/>
    <property type="match status" value="1"/>
</dbReference>
<keyword evidence="3" id="KW-0285">Flavoprotein</keyword>
<evidence type="ECO:0000256" key="2">
    <source>
        <dbReference type="ARBA" id="ARBA00006730"/>
    </source>
</evidence>
<dbReference type="GO" id="GO:0003884">
    <property type="term" value="F:D-amino-acid oxidase activity"/>
    <property type="evidence" value="ECO:0007669"/>
    <property type="project" value="InterPro"/>
</dbReference>
<reference evidence="7" key="1">
    <citation type="submission" date="2021-07" db="EMBL/GenBank/DDBJ databases">
        <title>Draft genome of Mortierella alpina, strain LL118, isolated from an aspen leaf litter sample.</title>
        <authorList>
            <person name="Yang S."/>
            <person name="Vinatzer B.A."/>
        </authorList>
    </citation>
    <scope>NUCLEOTIDE SEQUENCE</scope>
    <source>
        <strain evidence="7">LL118</strain>
    </source>
</reference>
<evidence type="ECO:0000313" key="7">
    <source>
        <dbReference type="EMBL" id="KAG9319055.1"/>
    </source>
</evidence>
<sequence length="176" mass="19588">MTHTHGSPFNVNVLGAGVSGLTTALALLDKGHYAVKLIATHLPSDLSIDYTSPWAGANWRSFADIADLAQQDLDTATFKRLTYLAENEPNAGVMHVTGYEYWEVKSKDFEDPWFKRLVKNYRYIPKDELPSGTAFGITYSTVTINTPKYLKYLQEQFLARGGILERATVPSLKALA</sequence>
<organism evidence="7 8">
    <name type="scientific">Mortierella alpina</name>
    <name type="common">Oleaginous fungus</name>
    <name type="synonym">Mortierella renispora</name>
    <dbReference type="NCBI Taxonomy" id="64518"/>
    <lineage>
        <taxon>Eukaryota</taxon>
        <taxon>Fungi</taxon>
        <taxon>Fungi incertae sedis</taxon>
        <taxon>Mucoromycota</taxon>
        <taxon>Mortierellomycotina</taxon>
        <taxon>Mortierellomycetes</taxon>
        <taxon>Mortierellales</taxon>
        <taxon>Mortierellaceae</taxon>
        <taxon>Mortierella</taxon>
    </lineage>
</organism>
<evidence type="ECO:0000256" key="1">
    <source>
        <dbReference type="ARBA" id="ARBA00001974"/>
    </source>
</evidence>
<dbReference type="InterPro" id="IPR006076">
    <property type="entry name" value="FAD-dep_OxRdtase"/>
</dbReference>
<comment type="similarity">
    <text evidence="2">Belongs to the DAMOX/DASOX family.</text>
</comment>
<comment type="cofactor">
    <cofactor evidence="1">
        <name>FAD</name>
        <dbReference type="ChEBI" id="CHEBI:57692"/>
    </cofactor>
</comment>
<feature type="domain" description="FAD dependent oxidoreductase" evidence="6">
    <location>
        <begin position="12"/>
        <end position="169"/>
    </location>
</feature>
<dbReference type="InterPro" id="IPR023209">
    <property type="entry name" value="DAO"/>
</dbReference>
<evidence type="ECO:0000259" key="6">
    <source>
        <dbReference type="Pfam" id="PF01266"/>
    </source>
</evidence>
<proteinExistence type="inferred from homology"/>
<dbReference type="PANTHER" id="PTHR11530">
    <property type="entry name" value="D-AMINO ACID OXIDASE"/>
    <property type="match status" value="1"/>
</dbReference>
<dbReference type="AlphaFoldDB" id="A0A9P7ZWX8"/>
<dbReference type="EMBL" id="JAIFTL010000819">
    <property type="protein sequence ID" value="KAG9319055.1"/>
    <property type="molecule type" value="Genomic_DNA"/>
</dbReference>
<comment type="caution">
    <text evidence="7">The sequence shown here is derived from an EMBL/GenBank/DDBJ whole genome shotgun (WGS) entry which is preliminary data.</text>
</comment>
<evidence type="ECO:0000313" key="8">
    <source>
        <dbReference type="Proteomes" id="UP000717515"/>
    </source>
</evidence>
<dbReference type="Proteomes" id="UP000717515">
    <property type="component" value="Unassembled WGS sequence"/>
</dbReference>
<evidence type="ECO:0000256" key="5">
    <source>
        <dbReference type="ARBA" id="ARBA00023002"/>
    </source>
</evidence>
<gene>
    <name evidence="7" type="ORF">KVV02_003002</name>
</gene>
<dbReference type="GO" id="GO:0019478">
    <property type="term" value="P:D-amino acid catabolic process"/>
    <property type="evidence" value="ECO:0007669"/>
    <property type="project" value="TreeGrafter"/>
</dbReference>